<evidence type="ECO:0000256" key="2">
    <source>
        <dbReference type="ARBA" id="ARBA00005005"/>
    </source>
</evidence>
<feature type="domain" description="MaoC-like" evidence="8">
    <location>
        <begin position="6"/>
        <end position="82"/>
    </location>
</feature>
<dbReference type="Pfam" id="PF01575">
    <property type="entry name" value="MaoC_dehydratas"/>
    <property type="match status" value="1"/>
</dbReference>
<dbReference type="SUPFAM" id="SSF51735">
    <property type="entry name" value="NAD(P)-binding Rossmann-fold domains"/>
    <property type="match status" value="1"/>
</dbReference>
<dbReference type="InterPro" id="IPR002347">
    <property type="entry name" value="SDR_fam"/>
</dbReference>
<dbReference type="SUPFAM" id="SSF54637">
    <property type="entry name" value="Thioesterase/thiol ester dehydrase-isomerase"/>
    <property type="match status" value="1"/>
</dbReference>
<dbReference type="Pfam" id="PF00106">
    <property type="entry name" value="adh_short"/>
    <property type="match status" value="1"/>
</dbReference>
<dbReference type="GO" id="GO:0004300">
    <property type="term" value="F:enoyl-CoA hydratase activity"/>
    <property type="evidence" value="ECO:0007669"/>
    <property type="project" value="UniProtKB-ARBA"/>
</dbReference>
<evidence type="ECO:0000256" key="7">
    <source>
        <dbReference type="ARBA" id="ARBA00047400"/>
    </source>
</evidence>
<evidence type="ECO:0000256" key="6">
    <source>
        <dbReference type="ARBA" id="ARBA00040781"/>
    </source>
</evidence>
<evidence type="ECO:0000256" key="3">
    <source>
        <dbReference type="ARBA" id="ARBA00005254"/>
    </source>
</evidence>
<dbReference type="GO" id="GO:0006635">
    <property type="term" value="P:fatty acid beta-oxidation"/>
    <property type="evidence" value="ECO:0007669"/>
    <property type="project" value="UniProtKB-UniPathway"/>
</dbReference>
<comment type="catalytic activity">
    <reaction evidence="7">
        <text>a (3R)-hydroxyacyl-[ACP] + NADP(+) = a 3-oxoacyl-[ACP] + NADPH + H(+)</text>
        <dbReference type="Rhea" id="RHEA:17397"/>
        <dbReference type="Rhea" id="RHEA-COMP:9916"/>
        <dbReference type="Rhea" id="RHEA-COMP:9945"/>
        <dbReference type="ChEBI" id="CHEBI:15378"/>
        <dbReference type="ChEBI" id="CHEBI:57783"/>
        <dbReference type="ChEBI" id="CHEBI:58349"/>
        <dbReference type="ChEBI" id="CHEBI:78776"/>
        <dbReference type="ChEBI" id="CHEBI:78827"/>
        <dbReference type="EC" id="1.1.1.100"/>
    </reaction>
    <physiologicalReaction direction="right-to-left" evidence="7">
        <dbReference type="Rhea" id="RHEA:17399"/>
    </physiologicalReaction>
</comment>
<evidence type="ECO:0000256" key="5">
    <source>
        <dbReference type="ARBA" id="ARBA00022512"/>
    </source>
</evidence>
<accession>A0A6G9YLG9</accession>
<dbReference type="UniPathway" id="UPA00659"/>
<keyword evidence="10" id="KW-1185">Reference proteome</keyword>
<dbReference type="PANTHER" id="PTHR42879:SF2">
    <property type="entry name" value="3-OXOACYL-[ACYL-CARRIER-PROTEIN] REDUCTASE FABG"/>
    <property type="match status" value="1"/>
</dbReference>
<dbReference type="PRINTS" id="PR00081">
    <property type="entry name" value="GDHRDH"/>
</dbReference>
<dbReference type="InterPro" id="IPR036291">
    <property type="entry name" value="NAD(P)-bd_dom_sf"/>
</dbReference>
<dbReference type="RefSeq" id="WP_167476491.1">
    <property type="nucleotide sequence ID" value="NZ_CP046172.1"/>
</dbReference>
<evidence type="ECO:0000256" key="4">
    <source>
        <dbReference type="ARBA" id="ARBA00006484"/>
    </source>
</evidence>
<dbReference type="GO" id="GO:0004316">
    <property type="term" value="F:3-oxoacyl-[acyl-carrier-protein] reductase (NADPH) activity"/>
    <property type="evidence" value="ECO:0007669"/>
    <property type="project" value="UniProtKB-EC"/>
</dbReference>
<evidence type="ECO:0000313" key="9">
    <source>
        <dbReference type="EMBL" id="QIS14031.1"/>
    </source>
</evidence>
<protein>
    <recommendedName>
        <fullName evidence="6">3-oxoacyl-[acyl-carrier-protein] reductase MabA</fullName>
    </recommendedName>
</protein>
<comment type="subcellular location">
    <subcellularLocation>
        <location evidence="1">Secreted</location>
        <location evidence="1">Cell wall</location>
    </subcellularLocation>
</comment>
<proteinExistence type="inferred from homology"/>
<comment type="similarity">
    <text evidence="3">Belongs to the enoyl-CoA hydratase/isomerase family.</text>
</comment>
<dbReference type="InterPro" id="IPR050259">
    <property type="entry name" value="SDR"/>
</dbReference>
<dbReference type="Proteomes" id="UP000503540">
    <property type="component" value="Chromosome"/>
</dbReference>
<sequence>MTVTAAPVRFDRDLADMFRQASADQNPLHIDEQYARGTAFGEPVVYGVLGALVALSGLDPQPARRLTSVSVRFPAPILFDRDYQRDVVEDSWGRAVVRLTDGPQTLLQVTATFGAGSAEDVVHGGADVPVRTEARRTDFADFAAGQQIPVAYAPRWAVLAKLLDELALPARGVGLAEAATLTGLSYLAGMEAPGSASLLAQVEATFEPGAVTSFRVEARVRAVHEQLRMLELDGTVTGAGIVATTTVKVFHRPDASTPDPRRLSDALPGDRPLAGRAALVIGASRGLGAAITQALALSGADVYAGYQHSHDEIRALVAALGPDGELVHPISGDAADPRWCAAAVDQINAGGRTLDHLVLNACPVPSKMALAPGSTHRTVEFVSRALALVHAPLAACAADITRSGGSVLTISTAWVTEPKRGWSGYVVAKKAVEGLITAAAEEYPGIRWLLARPDRLRTAFNATPMAAGLGAPVEPVAAALVAALGTGQQAGTIRVVGS</sequence>
<gene>
    <name evidence="9" type="ORF">F5544_30940</name>
</gene>
<dbReference type="Gene3D" id="3.10.129.10">
    <property type="entry name" value="Hotdog Thioesterase"/>
    <property type="match status" value="1"/>
</dbReference>
<keyword evidence="5" id="KW-0964">Secreted</keyword>
<reference evidence="9 10" key="1">
    <citation type="journal article" date="2019" name="ACS Chem. Biol.">
        <title>Identification and Mobilization of a Cryptic Antibiotic Biosynthesis Gene Locus from a Human-Pathogenic Nocardia Isolate.</title>
        <authorList>
            <person name="Herisse M."/>
            <person name="Ishida K."/>
            <person name="Porter J.L."/>
            <person name="Howden B."/>
            <person name="Hertweck C."/>
            <person name="Stinear T.P."/>
            <person name="Pidot S.J."/>
        </authorList>
    </citation>
    <scope>NUCLEOTIDE SEQUENCE [LARGE SCALE GENOMIC DNA]</scope>
    <source>
        <strain evidence="9 10">AUSMDU00012717</strain>
    </source>
</reference>
<evidence type="ECO:0000313" key="10">
    <source>
        <dbReference type="Proteomes" id="UP000503540"/>
    </source>
</evidence>
<dbReference type="Gene3D" id="3.40.50.720">
    <property type="entry name" value="NAD(P)-binding Rossmann-like Domain"/>
    <property type="match status" value="1"/>
</dbReference>
<comment type="pathway">
    <text evidence="2">Lipid metabolism; fatty acid beta-oxidation.</text>
</comment>
<evidence type="ECO:0000256" key="1">
    <source>
        <dbReference type="ARBA" id="ARBA00004191"/>
    </source>
</evidence>
<keyword evidence="5" id="KW-0134">Cell wall</keyword>
<dbReference type="InterPro" id="IPR029069">
    <property type="entry name" value="HotDog_dom_sf"/>
</dbReference>
<dbReference type="CDD" id="cd05233">
    <property type="entry name" value="SDR_c"/>
    <property type="match status" value="1"/>
</dbReference>
<dbReference type="EMBL" id="CP046172">
    <property type="protein sequence ID" value="QIS14031.1"/>
    <property type="molecule type" value="Genomic_DNA"/>
</dbReference>
<dbReference type="KEGG" id="nah:F5544_30940"/>
<dbReference type="PANTHER" id="PTHR42879">
    <property type="entry name" value="3-OXOACYL-(ACYL-CARRIER-PROTEIN) REDUCTASE"/>
    <property type="match status" value="1"/>
</dbReference>
<evidence type="ECO:0000259" key="8">
    <source>
        <dbReference type="Pfam" id="PF01575"/>
    </source>
</evidence>
<name>A0A6G9YLG9_9NOCA</name>
<comment type="similarity">
    <text evidence="4">Belongs to the short-chain dehydrogenases/reductases (SDR) family.</text>
</comment>
<organism evidence="9 10">
    <name type="scientific">Nocardia arthritidis</name>
    <dbReference type="NCBI Taxonomy" id="228602"/>
    <lineage>
        <taxon>Bacteria</taxon>
        <taxon>Bacillati</taxon>
        <taxon>Actinomycetota</taxon>
        <taxon>Actinomycetes</taxon>
        <taxon>Mycobacteriales</taxon>
        <taxon>Nocardiaceae</taxon>
        <taxon>Nocardia</taxon>
    </lineage>
</organism>
<dbReference type="AlphaFoldDB" id="A0A6G9YLG9"/>
<dbReference type="InterPro" id="IPR002539">
    <property type="entry name" value="MaoC-like_dom"/>
</dbReference>